<dbReference type="InterPro" id="IPR003663">
    <property type="entry name" value="Sugar/inositol_transpt"/>
</dbReference>
<dbReference type="NCBIfam" id="TIGR00879">
    <property type="entry name" value="SP"/>
    <property type="match status" value="1"/>
</dbReference>
<reference evidence="10 11" key="1">
    <citation type="submission" date="2023-01" db="EMBL/GenBank/DDBJ databases">
        <title>Analysis of 21 Apiospora genomes using comparative genomics revels a genus with tremendous synthesis potential of carbohydrate active enzymes and secondary metabolites.</title>
        <authorList>
            <person name="Sorensen T."/>
        </authorList>
    </citation>
    <scope>NUCLEOTIDE SEQUENCE [LARGE SCALE GENOMIC DNA]</scope>
    <source>
        <strain evidence="10 11">CBS 135458</strain>
    </source>
</reference>
<comment type="caution">
    <text evidence="10">The sequence shown here is derived from an EMBL/GenBank/DDBJ whole genome shotgun (WGS) entry which is preliminary data.</text>
</comment>
<sequence length="513" mass="53780">MAALKKRIPNYMLASVAVSLGGLAMGCDTGAIGAIMAMPAFSVSMGGPLSATLVGLTVSLIMLTGAVPSVFAGYLADRYGRLRVIMLGAVSFGLGAAIQGAAHALPAFLAGRALAGLGEGAFLSIISVYICEVAPARHRGILAGLPQFLNTAGICLGYFICYGTVGLGDGNSMAWRAPYVVQGALALSLVACCWALPDSPRWYLLQGRREEAVAALEKLDVALVGEDRDFLASTNQQASLGLWQGLVLLFRRGYRTRTMLALFILGMVQLSGIDGVLYYAPTLFAQAGLESQTASFLASGLSAVLMLAISVPAFLLADKWGRRTSAITGGVGLSGAMVLIGSLYAAGAVHPYGVARWVVIVSVYIFGLTYCSTWGIVGKIYASEIQPTHTRAAANCVAQGLGFFTNWLVAMITPILLDKSAYGAYFLFGGLALGTVLVLAAYMPETRGRSLESIQEAFSHTGSSSIMQALRRRVGFSNRETQENSIELDSEGGVVSTSGSANTRGLRMELVSA</sequence>
<evidence type="ECO:0000256" key="6">
    <source>
        <dbReference type="ARBA" id="ARBA00023136"/>
    </source>
</evidence>
<dbReference type="PROSITE" id="PS00217">
    <property type="entry name" value="SUGAR_TRANSPORT_2"/>
    <property type="match status" value="1"/>
</dbReference>
<feature type="transmembrane region" description="Helical" evidence="8">
    <location>
        <begin position="177"/>
        <end position="196"/>
    </location>
</feature>
<dbReference type="InterPro" id="IPR036259">
    <property type="entry name" value="MFS_trans_sf"/>
</dbReference>
<evidence type="ECO:0000256" key="2">
    <source>
        <dbReference type="ARBA" id="ARBA00010992"/>
    </source>
</evidence>
<dbReference type="InterPro" id="IPR020846">
    <property type="entry name" value="MFS_dom"/>
</dbReference>
<name>A0ABR1U6F3_9PEZI</name>
<feature type="transmembrane region" description="Helical" evidence="8">
    <location>
        <begin position="108"/>
        <end position="130"/>
    </location>
</feature>
<dbReference type="RefSeq" id="XP_066713138.1">
    <property type="nucleotide sequence ID" value="XM_066860968.1"/>
</dbReference>
<evidence type="ECO:0000256" key="5">
    <source>
        <dbReference type="ARBA" id="ARBA00022989"/>
    </source>
</evidence>
<evidence type="ECO:0000256" key="7">
    <source>
        <dbReference type="RuleBase" id="RU003346"/>
    </source>
</evidence>
<comment type="similarity">
    <text evidence="2 7">Belongs to the major facilitator superfamily. Sugar transporter (TC 2.A.1.1) family.</text>
</comment>
<dbReference type="InterPro" id="IPR005828">
    <property type="entry name" value="MFS_sugar_transport-like"/>
</dbReference>
<dbReference type="PRINTS" id="PR00171">
    <property type="entry name" value="SUGRTRNSPORT"/>
</dbReference>
<feature type="transmembrane region" description="Helical" evidence="8">
    <location>
        <begin position="357"/>
        <end position="381"/>
    </location>
</feature>
<feature type="transmembrane region" description="Helical" evidence="8">
    <location>
        <begin position="422"/>
        <end position="443"/>
    </location>
</feature>
<feature type="transmembrane region" description="Helical" evidence="8">
    <location>
        <begin position="142"/>
        <end position="165"/>
    </location>
</feature>
<proteinExistence type="inferred from homology"/>
<evidence type="ECO:0000256" key="1">
    <source>
        <dbReference type="ARBA" id="ARBA00004141"/>
    </source>
</evidence>
<evidence type="ECO:0000256" key="3">
    <source>
        <dbReference type="ARBA" id="ARBA00022448"/>
    </source>
</evidence>
<keyword evidence="11" id="KW-1185">Reference proteome</keyword>
<feature type="transmembrane region" description="Helical" evidence="8">
    <location>
        <begin position="393"/>
        <end position="416"/>
    </location>
</feature>
<feature type="transmembrane region" description="Helical" evidence="8">
    <location>
        <begin position="293"/>
        <end position="317"/>
    </location>
</feature>
<dbReference type="PROSITE" id="PS51257">
    <property type="entry name" value="PROKAR_LIPOPROTEIN"/>
    <property type="match status" value="1"/>
</dbReference>
<keyword evidence="5 8" id="KW-1133">Transmembrane helix</keyword>
<organism evidence="10 11">
    <name type="scientific">Apiospora phragmitis</name>
    <dbReference type="NCBI Taxonomy" id="2905665"/>
    <lineage>
        <taxon>Eukaryota</taxon>
        <taxon>Fungi</taxon>
        <taxon>Dikarya</taxon>
        <taxon>Ascomycota</taxon>
        <taxon>Pezizomycotina</taxon>
        <taxon>Sordariomycetes</taxon>
        <taxon>Xylariomycetidae</taxon>
        <taxon>Amphisphaeriales</taxon>
        <taxon>Apiosporaceae</taxon>
        <taxon>Apiospora</taxon>
    </lineage>
</organism>
<keyword evidence="6 8" id="KW-0472">Membrane</keyword>
<feature type="transmembrane region" description="Helical" evidence="8">
    <location>
        <begin position="84"/>
        <end position="102"/>
    </location>
</feature>
<feature type="transmembrane region" description="Helical" evidence="8">
    <location>
        <begin position="49"/>
        <end position="72"/>
    </location>
</feature>
<evidence type="ECO:0000313" key="10">
    <source>
        <dbReference type="EMBL" id="KAK8054492.1"/>
    </source>
</evidence>
<evidence type="ECO:0000256" key="4">
    <source>
        <dbReference type="ARBA" id="ARBA00022692"/>
    </source>
</evidence>
<protein>
    <recommendedName>
        <fullName evidence="9">Major facilitator superfamily (MFS) profile domain-containing protein</fullName>
    </recommendedName>
</protein>
<dbReference type="EMBL" id="JAQQWL010000010">
    <property type="protein sequence ID" value="KAK8054492.1"/>
    <property type="molecule type" value="Genomic_DNA"/>
</dbReference>
<dbReference type="SUPFAM" id="SSF103473">
    <property type="entry name" value="MFS general substrate transporter"/>
    <property type="match status" value="1"/>
</dbReference>
<accession>A0ABR1U6F3</accession>
<dbReference type="PROSITE" id="PS00216">
    <property type="entry name" value="SUGAR_TRANSPORT_1"/>
    <property type="match status" value="1"/>
</dbReference>
<dbReference type="GeneID" id="92094031"/>
<comment type="subcellular location">
    <subcellularLocation>
        <location evidence="1">Membrane</location>
        <topology evidence="1">Multi-pass membrane protein</topology>
    </subcellularLocation>
</comment>
<dbReference type="Gene3D" id="1.20.1250.20">
    <property type="entry name" value="MFS general substrate transporter like domains"/>
    <property type="match status" value="1"/>
</dbReference>
<dbReference type="PROSITE" id="PS50850">
    <property type="entry name" value="MFS"/>
    <property type="match status" value="1"/>
</dbReference>
<keyword evidence="3 7" id="KW-0813">Transport</keyword>
<keyword evidence="4 8" id="KW-0812">Transmembrane</keyword>
<feature type="transmembrane region" description="Helical" evidence="8">
    <location>
        <begin position="324"/>
        <end position="345"/>
    </location>
</feature>
<gene>
    <name evidence="10" type="ORF">PG994_009559</name>
</gene>
<feature type="domain" description="Major facilitator superfamily (MFS) profile" evidence="9">
    <location>
        <begin position="14"/>
        <end position="447"/>
    </location>
</feature>
<dbReference type="Proteomes" id="UP001480595">
    <property type="component" value="Unassembled WGS sequence"/>
</dbReference>
<evidence type="ECO:0000313" key="11">
    <source>
        <dbReference type="Proteomes" id="UP001480595"/>
    </source>
</evidence>
<dbReference type="Pfam" id="PF00083">
    <property type="entry name" value="Sugar_tr"/>
    <property type="match status" value="1"/>
</dbReference>
<evidence type="ECO:0000256" key="8">
    <source>
        <dbReference type="SAM" id="Phobius"/>
    </source>
</evidence>
<dbReference type="PANTHER" id="PTHR48022">
    <property type="entry name" value="PLASTIDIC GLUCOSE TRANSPORTER 4"/>
    <property type="match status" value="1"/>
</dbReference>
<dbReference type="InterPro" id="IPR050360">
    <property type="entry name" value="MFS_Sugar_Transporters"/>
</dbReference>
<feature type="transmembrane region" description="Helical" evidence="8">
    <location>
        <begin position="260"/>
        <end position="281"/>
    </location>
</feature>
<dbReference type="InterPro" id="IPR005829">
    <property type="entry name" value="Sugar_transporter_CS"/>
</dbReference>
<dbReference type="PANTHER" id="PTHR48022:SF2">
    <property type="entry name" value="PLASTIDIC GLUCOSE TRANSPORTER 4"/>
    <property type="match status" value="1"/>
</dbReference>
<evidence type="ECO:0000259" key="9">
    <source>
        <dbReference type="PROSITE" id="PS50850"/>
    </source>
</evidence>